<evidence type="ECO:0000313" key="1">
    <source>
        <dbReference type="EMBL" id="KAF2650907.1"/>
    </source>
</evidence>
<sequence length="75" mass="8672">MWNPKRNLLCSQCTMSSPNVTQAKLLACVVPSSMMIITIKGTRFPKPVLCIMAPRRRPLVIFIRYNWITNWLIAH</sequence>
<proteinExistence type="predicted"/>
<organism evidence="1 2">
    <name type="scientific">Lophiostoma macrostomum CBS 122681</name>
    <dbReference type="NCBI Taxonomy" id="1314788"/>
    <lineage>
        <taxon>Eukaryota</taxon>
        <taxon>Fungi</taxon>
        <taxon>Dikarya</taxon>
        <taxon>Ascomycota</taxon>
        <taxon>Pezizomycotina</taxon>
        <taxon>Dothideomycetes</taxon>
        <taxon>Pleosporomycetidae</taxon>
        <taxon>Pleosporales</taxon>
        <taxon>Lophiostomataceae</taxon>
        <taxon>Lophiostoma</taxon>
    </lineage>
</organism>
<dbReference type="EMBL" id="MU004440">
    <property type="protein sequence ID" value="KAF2650907.1"/>
    <property type="molecule type" value="Genomic_DNA"/>
</dbReference>
<protein>
    <submittedName>
        <fullName evidence="1">Uncharacterized protein</fullName>
    </submittedName>
</protein>
<accession>A0A6A6SV28</accession>
<dbReference type="Proteomes" id="UP000799324">
    <property type="component" value="Unassembled WGS sequence"/>
</dbReference>
<dbReference type="AlphaFoldDB" id="A0A6A6SV28"/>
<keyword evidence="2" id="KW-1185">Reference proteome</keyword>
<evidence type="ECO:0000313" key="2">
    <source>
        <dbReference type="Proteomes" id="UP000799324"/>
    </source>
</evidence>
<reference evidence="1" key="1">
    <citation type="journal article" date="2020" name="Stud. Mycol.">
        <title>101 Dothideomycetes genomes: a test case for predicting lifestyles and emergence of pathogens.</title>
        <authorList>
            <person name="Haridas S."/>
            <person name="Albert R."/>
            <person name="Binder M."/>
            <person name="Bloem J."/>
            <person name="Labutti K."/>
            <person name="Salamov A."/>
            <person name="Andreopoulos B."/>
            <person name="Baker S."/>
            <person name="Barry K."/>
            <person name="Bills G."/>
            <person name="Bluhm B."/>
            <person name="Cannon C."/>
            <person name="Castanera R."/>
            <person name="Culley D."/>
            <person name="Daum C."/>
            <person name="Ezra D."/>
            <person name="Gonzalez J."/>
            <person name="Henrissat B."/>
            <person name="Kuo A."/>
            <person name="Liang C."/>
            <person name="Lipzen A."/>
            <person name="Lutzoni F."/>
            <person name="Magnuson J."/>
            <person name="Mondo S."/>
            <person name="Nolan M."/>
            <person name="Ohm R."/>
            <person name="Pangilinan J."/>
            <person name="Park H.-J."/>
            <person name="Ramirez L."/>
            <person name="Alfaro M."/>
            <person name="Sun H."/>
            <person name="Tritt A."/>
            <person name="Yoshinaga Y."/>
            <person name="Zwiers L.-H."/>
            <person name="Turgeon B."/>
            <person name="Goodwin S."/>
            <person name="Spatafora J."/>
            <person name="Crous P."/>
            <person name="Grigoriev I."/>
        </authorList>
    </citation>
    <scope>NUCLEOTIDE SEQUENCE</scope>
    <source>
        <strain evidence="1">CBS 122681</strain>
    </source>
</reference>
<name>A0A6A6SV28_9PLEO</name>
<gene>
    <name evidence="1" type="ORF">K491DRAFT_113864</name>
</gene>